<keyword evidence="1" id="KW-0812">Transmembrane</keyword>
<evidence type="ECO:0000256" key="1">
    <source>
        <dbReference type="SAM" id="Phobius"/>
    </source>
</evidence>
<reference evidence="2 3" key="1">
    <citation type="submission" date="2024-02" db="EMBL/GenBank/DDBJ databases">
        <title>Seven novel Bacillus-like species.</title>
        <authorList>
            <person name="Liu G."/>
        </authorList>
    </citation>
    <scope>NUCLEOTIDE SEQUENCE [LARGE SCALE GENOMIC DNA]</scope>
    <source>
        <strain evidence="2 3">FJAT-52991</strain>
    </source>
</reference>
<keyword evidence="3" id="KW-1185">Reference proteome</keyword>
<proteinExistence type="predicted"/>
<dbReference type="RefSeq" id="WP_338749977.1">
    <property type="nucleotide sequence ID" value="NZ_CP147404.1"/>
</dbReference>
<dbReference type="InterPro" id="IPR049722">
    <property type="entry name" value="Prli42-like"/>
</dbReference>
<accession>A0ABZ2N3C0</accession>
<keyword evidence="1" id="KW-0472">Membrane</keyword>
<dbReference type="NCBIfam" id="NF033880">
    <property type="entry name" value="Prli42"/>
    <property type="match status" value="1"/>
</dbReference>
<name>A0ABZ2N3C0_9BACI</name>
<evidence type="ECO:0000313" key="2">
    <source>
        <dbReference type="EMBL" id="WXB91964.1"/>
    </source>
</evidence>
<sequence>MYHIKGATILSMRNKNIQKTVVYIMLFTMLVSTLFVGLSMFM</sequence>
<evidence type="ECO:0000313" key="3">
    <source>
        <dbReference type="Proteomes" id="UP001387364"/>
    </source>
</evidence>
<gene>
    <name evidence="2" type="primary">prli42</name>
    <name evidence="2" type="ORF">WDJ61_11895</name>
</gene>
<protein>
    <submittedName>
        <fullName evidence="2">Stressosome-associated protein Prli42</fullName>
    </submittedName>
</protein>
<dbReference type="Proteomes" id="UP001387364">
    <property type="component" value="Chromosome"/>
</dbReference>
<organism evidence="2 3">
    <name type="scientific">Bacillus kandeliae</name>
    <dbReference type="NCBI Taxonomy" id="3129297"/>
    <lineage>
        <taxon>Bacteria</taxon>
        <taxon>Bacillati</taxon>
        <taxon>Bacillota</taxon>
        <taxon>Bacilli</taxon>
        <taxon>Bacillales</taxon>
        <taxon>Bacillaceae</taxon>
        <taxon>Bacillus</taxon>
    </lineage>
</organism>
<keyword evidence="1" id="KW-1133">Transmembrane helix</keyword>
<dbReference type="EMBL" id="CP147404">
    <property type="protein sequence ID" value="WXB91964.1"/>
    <property type="molecule type" value="Genomic_DNA"/>
</dbReference>
<feature type="transmembrane region" description="Helical" evidence="1">
    <location>
        <begin position="21"/>
        <end position="41"/>
    </location>
</feature>